<dbReference type="InterPro" id="IPR008480">
    <property type="entry name" value="DUF761_pln"/>
</dbReference>
<gene>
    <name evidence="1" type="ORF">TIFTF001_022544</name>
</gene>
<name>A0AA88AZK4_FICCA</name>
<evidence type="ECO:0000313" key="1">
    <source>
        <dbReference type="EMBL" id="GMN53406.1"/>
    </source>
</evidence>
<dbReference type="Pfam" id="PF05553">
    <property type="entry name" value="DUF761"/>
    <property type="match status" value="1"/>
</dbReference>
<dbReference type="EMBL" id="BTGU01000046">
    <property type="protein sequence ID" value="GMN53406.1"/>
    <property type="molecule type" value="Genomic_DNA"/>
</dbReference>
<accession>A0AA88AZK4</accession>
<proteinExistence type="predicted"/>
<comment type="caution">
    <text evidence="1">The sequence shown here is derived from an EMBL/GenBank/DDBJ whole genome shotgun (WGS) entry which is preliminary data.</text>
</comment>
<protein>
    <submittedName>
        <fullName evidence="1">Uncharacterized protein</fullName>
    </submittedName>
</protein>
<reference evidence="1" key="1">
    <citation type="submission" date="2023-07" db="EMBL/GenBank/DDBJ databases">
        <title>draft genome sequence of fig (Ficus carica).</title>
        <authorList>
            <person name="Takahashi T."/>
            <person name="Nishimura K."/>
        </authorList>
    </citation>
    <scope>NUCLEOTIDE SEQUENCE</scope>
</reference>
<organism evidence="1 2">
    <name type="scientific">Ficus carica</name>
    <name type="common">Common fig</name>
    <dbReference type="NCBI Taxonomy" id="3494"/>
    <lineage>
        <taxon>Eukaryota</taxon>
        <taxon>Viridiplantae</taxon>
        <taxon>Streptophyta</taxon>
        <taxon>Embryophyta</taxon>
        <taxon>Tracheophyta</taxon>
        <taxon>Spermatophyta</taxon>
        <taxon>Magnoliopsida</taxon>
        <taxon>eudicotyledons</taxon>
        <taxon>Gunneridae</taxon>
        <taxon>Pentapetalae</taxon>
        <taxon>rosids</taxon>
        <taxon>fabids</taxon>
        <taxon>Rosales</taxon>
        <taxon>Moraceae</taxon>
        <taxon>Ficeae</taxon>
        <taxon>Ficus</taxon>
    </lineage>
</organism>
<keyword evidence="2" id="KW-1185">Reference proteome</keyword>
<evidence type="ECO:0000313" key="2">
    <source>
        <dbReference type="Proteomes" id="UP001187192"/>
    </source>
</evidence>
<sequence length="217" mass="24800">MSRWSLAIKKQLSPAKKAWKSFVTKAQPHLQKLLITSLPKAIKAAAHRLLISLRSVLPSRLRPISTARRSYYNYGRQYHYHNHNKNMPLYKSFAAIHIDELFEPVAATTTTAYSASTTTNTIAMRNKNILRDNMHADAGTSAGNIIKKGKGVVEDHVRERDLQKSKNIYSVEDAWNAVVAASPQLRCVDERAEEFIYKVRQDMKLQKEKSLLDFEEM</sequence>
<dbReference type="Proteomes" id="UP001187192">
    <property type="component" value="Unassembled WGS sequence"/>
</dbReference>
<dbReference type="AlphaFoldDB" id="A0AA88AZK4"/>